<evidence type="ECO:0000313" key="2">
    <source>
        <dbReference type="EMBL" id="KKN44740.1"/>
    </source>
</evidence>
<organism evidence="2">
    <name type="scientific">marine sediment metagenome</name>
    <dbReference type="NCBI Taxonomy" id="412755"/>
    <lineage>
        <taxon>unclassified sequences</taxon>
        <taxon>metagenomes</taxon>
        <taxon>ecological metagenomes</taxon>
    </lineage>
</organism>
<feature type="region of interest" description="Disordered" evidence="1">
    <location>
        <begin position="99"/>
        <end position="121"/>
    </location>
</feature>
<sequence>MSTFKVTVNVELDSRSLPGYPKIRRLEVDENQQFKYEKATGAGFTAIPLDQLAEIQALLLESDQQVTVRLDGQTDAGIVLNAGGLLLLLDVDIDAGAGTSNASLENTSGSTANIQGLGGGT</sequence>
<protein>
    <submittedName>
        <fullName evidence="2">Uncharacterized protein</fullName>
    </submittedName>
</protein>
<gene>
    <name evidence="2" type="ORF">LCGC14_0690190</name>
</gene>
<proteinExistence type="predicted"/>
<accession>A0A0F9QKR2</accession>
<reference evidence="2" key="1">
    <citation type="journal article" date="2015" name="Nature">
        <title>Complex archaea that bridge the gap between prokaryotes and eukaryotes.</title>
        <authorList>
            <person name="Spang A."/>
            <person name="Saw J.H."/>
            <person name="Jorgensen S.L."/>
            <person name="Zaremba-Niedzwiedzka K."/>
            <person name="Martijn J."/>
            <person name="Lind A.E."/>
            <person name="van Eijk R."/>
            <person name="Schleper C."/>
            <person name="Guy L."/>
            <person name="Ettema T.J."/>
        </authorList>
    </citation>
    <scope>NUCLEOTIDE SEQUENCE</scope>
</reference>
<name>A0A0F9QKR2_9ZZZZ</name>
<dbReference type="EMBL" id="LAZR01001433">
    <property type="protein sequence ID" value="KKN44740.1"/>
    <property type="molecule type" value="Genomic_DNA"/>
</dbReference>
<dbReference type="AlphaFoldDB" id="A0A0F9QKR2"/>
<comment type="caution">
    <text evidence="2">The sequence shown here is derived from an EMBL/GenBank/DDBJ whole genome shotgun (WGS) entry which is preliminary data.</text>
</comment>
<feature type="compositionally biased region" description="Polar residues" evidence="1">
    <location>
        <begin position="99"/>
        <end position="114"/>
    </location>
</feature>
<evidence type="ECO:0000256" key="1">
    <source>
        <dbReference type="SAM" id="MobiDB-lite"/>
    </source>
</evidence>